<dbReference type="RefSeq" id="WP_345266813.1">
    <property type="nucleotide sequence ID" value="NZ_BAABHB010000003.1"/>
</dbReference>
<evidence type="ECO:0000259" key="10">
    <source>
        <dbReference type="Pfam" id="PF11973"/>
    </source>
</evidence>
<evidence type="ECO:0000256" key="8">
    <source>
        <dbReference type="HAMAP-Rule" id="MF_00425"/>
    </source>
</evidence>
<dbReference type="EC" id="7.2.1.1" evidence="8"/>
<dbReference type="InterPro" id="IPR022615">
    <property type="entry name" value="NqrA_C_domain"/>
</dbReference>
<comment type="function">
    <text evidence="8">NQR complex catalyzes the reduction of ubiquinone-1 to ubiquinol by two successive reactions, coupled with the transport of Na(+) ions from the cytoplasm to the periplasm. NqrA to NqrE are probably involved in the second step, the conversion of ubisemiquinone to ubiquinol.</text>
</comment>
<keyword evidence="4 8" id="KW-0915">Sodium</keyword>
<dbReference type="InterPro" id="IPR056147">
    <property type="entry name" value="NQRA_N"/>
</dbReference>
<keyword evidence="6 8" id="KW-0830">Ubiquinone</keyword>
<feature type="domain" description="NqrA second alpha/beta" evidence="11">
    <location>
        <begin position="116"/>
        <end position="261"/>
    </location>
</feature>
<feature type="domain" description="NqrA N-terminal barrel-sandwich hybrid" evidence="9">
    <location>
        <begin position="5"/>
        <end position="96"/>
    </location>
</feature>
<protein>
    <recommendedName>
        <fullName evidence="8">Na(+)-translocating NADH-quinone reductase subunit A</fullName>
        <shortName evidence="8">Na(+)-NQR subunit A</shortName>
        <shortName evidence="8">Na(+)-translocating NQR subunit A</shortName>
        <ecNumber evidence="8">7.2.1.1</ecNumber>
    </recommendedName>
    <alternativeName>
        <fullName evidence="8">NQR complex subunit A</fullName>
    </alternativeName>
    <alternativeName>
        <fullName evidence="8">NQR-1 subunit A</fullName>
    </alternativeName>
</protein>
<comment type="similarity">
    <text evidence="8">Belongs to the NqrA family.</text>
</comment>
<dbReference type="EMBL" id="BAABHB010000003">
    <property type="protein sequence ID" value="GAA4404252.1"/>
    <property type="molecule type" value="Genomic_DNA"/>
</dbReference>
<gene>
    <name evidence="8" type="primary">nqrA</name>
    <name evidence="12" type="ORF">GCM10023187_21300</name>
</gene>
<dbReference type="InterPro" id="IPR056148">
    <property type="entry name" value="NQRA_2nd"/>
</dbReference>
<evidence type="ECO:0000259" key="11">
    <source>
        <dbReference type="Pfam" id="PF24836"/>
    </source>
</evidence>
<dbReference type="InterPro" id="IPR008703">
    <property type="entry name" value="NqrA"/>
</dbReference>
<dbReference type="NCBIfam" id="TIGR01936">
    <property type="entry name" value="nqrA"/>
    <property type="match status" value="1"/>
</dbReference>
<evidence type="ECO:0000259" key="9">
    <source>
        <dbReference type="Pfam" id="PF05896"/>
    </source>
</evidence>
<evidence type="ECO:0000256" key="4">
    <source>
        <dbReference type="ARBA" id="ARBA00023053"/>
    </source>
</evidence>
<evidence type="ECO:0000256" key="1">
    <source>
        <dbReference type="ARBA" id="ARBA00022448"/>
    </source>
</evidence>
<dbReference type="Pfam" id="PF05896">
    <property type="entry name" value="NQRA_N"/>
    <property type="match status" value="1"/>
</dbReference>
<dbReference type="Pfam" id="PF11973">
    <property type="entry name" value="NQRA_SLBB"/>
    <property type="match status" value="1"/>
</dbReference>
<feature type="domain" description="Na(+)-translocating NADH-quinone reductase subunit A C-terminal" evidence="10">
    <location>
        <begin position="267"/>
        <end position="315"/>
    </location>
</feature>
<evidence type="ECO:0000256" key="3">
    <source>
        <dbReference type="ARBA" id="ARBA00023027"/>
    </source>
</evidence>
<keyword evidence="1 8" id="KW-0813">Transport</keyword>
<keyword evidence="2 8" id="KW-1278">Translocase</keyword>
<evidence type="ECO:0000313" key="12">
    <source>
        <dbReference type="EMBL" id="GAA4404252.1"/>
    </source>
</evidence>
<reference evidence="13" key="1">
    <citation type="journal article" date="2019" name="Int. J. Syst. Evol. Microbiol.">
        <title>The Global Catalogue of Microorganisms (GCM) 10K type strain sequencing project: providing services to taxonomists for standard genome sequencing and annotation.</title>
        <authorList>
            <consortium name="The Broad Institute Genomics Platform"/>
            <consortium name="The Broad Institute Genome Sequencing Center for Infectious Disease"/>
            <person name="Wu L."/>
            <person name="Ma J."/>
        </authorList>
    </citation>
    <scope>NUCLEOTIDE SEQUENCE [LARGE SCALE GENOMIC DNA]</scope>
    <source>
        <strain evidence="13">JCM 17925</strain>
    </source>
</reference>
<evidence type="ECO:0000256" key="5">
    <source>
        <dbReference type="ARBA" id="ARBA00023065"/>
    </source>
</evidence>
<comment type="caution">
    <text evidence="12">The sequence shown here is derived from an EMBL/GenBank/DDBJ whole genome shotgun (WGS) entry which is preliminary data.</text>
</comment>
<dbReference type="PANTHER" id="PTHR37839">
    <property type="entry name" value="NA(+)-TRANSLOCATING NADH-QUINONE REDUCTASE SUBUNIT A"/>
    <property type="match status" value="1"/>
</dbReference>
<dbReference type="Proteomes" id="UP001500936">
    <property type="component" value="Unassembled WGS sequence"/>
</dbReference>
<dbReference type="Pfam" id="PF24836">
    <property type="entry name" value="NQRA_2nd"/>
    <property type="match status" value="1"/>
</dbReference>
<comment type="subunit">
    <text evidence="8">Composed of six subunits; NqrA, NqrB, NqrC, NqrD, NqrE and NqrF.</text>
</comment>
<comment type="catalytic activity">
    <reaction evidence="8">
        <text>a ubiquinone + n Na(+)(in) + NADH + H(+) = a ubiquinol + n Na(+)(out) + NAD(+)</text>
        <dbReference type="Rhea" id="RHEA:47748"/>
        <dbReference type="Rhea" id="RHEA-COMP:9565"/>
        <dbReference type="Rhea" id="RHEA-COMP:9566"/>
        <dbReference type="ChEBI" id="CHEBI:15378"/>
        <dbReference type="ChEBI" id="CHEBI:16389"/>
        <dbReference type="ChEBI" id="CHEBI:17976"/>
        <dbReference type="ChEBI" id="CHEBI:29101"/>
        <dbReference type="ChEBI" id="CHEBI:57540"/>
        <dbReference type="ChEBI" id="CHEBI:57945"/>
        <dbReference type="EC" id="7.2.1.1"/>
    </reaction>
</comment>
<evidence type="ECO:0000256" key="6">
    <source>
        <dbReference type="ARBA" id="ARBA00023075"/>
    </source>
</evidence>
<organism evidence="12 13">
    <name type="scientific">Nibrella viscosa</name>
    <dbReference type="NCBI Taxonomy" id="1084524"/>
    <lineage>
        <taxon>Bacteria</taxon>
        <taxon>Pseudomonadati</taxon>
        <taxon>Bacteroidota</taxon>
        <taxon>Cytophagia</taxon>
        <taxon>Cytophagales</taxon>
        <taxon>Spirosomataceae</taxon>
        <taxon>Nibrella</taxon>
    </lineage>
</organism>
<evidence type="ECO:0000313" key="13">
    <source>
        <dbReference type="Proteomes" id="UP001500936"/>
    </source>
</evidence>
<dbReference type="PANTHER" id="PTHR37839:SF1">
    <property type="entry name" value="NA(+)-TRANSLOCATING NADH-QUINONE REDUCTASE SUBUNIT A"/>
    <property type="match status" value="1"/>
</dbReference>
<evidence type="ECO:0000256" key="7">
    <source>
        <dbReference type="ARBA" id="ARBA00023201"/>
    </source>
</evidence>
<keyword evidence="3 8" id="KW-0520">NAD</keyword>
<sequence length="452" mass="50691">MAKPIAIKKGFDIKLAGSPNKTLSDTPLSEVVALRPPDFLDVIPKVLVEVGDNVLAGQAIYFDKTRPTLRFTSPVSGEVIEVLRGEKRRILEIRILPDKDETRYVEYIRANPANLNRQDILQQLLDSGCWSYIRQRPFSLIANPLDTPKAIFVSGFDTAPLAPDLGYIIGLEKENFLTGLVVLRQLANGKLHLSFGRSLPESLTEAELEAVGRVHYFQGPHPAGNVGVQIHHIDPIQKGDVVWYVHPQDVIIIGRLFREGRYRADRIVALTGSSVTAPQYFRMMTGQRISSVTEGRVTGDAFIRYIQGNVLTGTTSAPSEFLSFYTNQLTLIPEGNQPEFLGWLLPGFGKLSLSRTFFSWLTPTRSYNLDTNEHGEKRAFVLTGQYDRVLPMNIYPVHLLKAILAKDIERMEQLGIYEVAEEDFALCEFVCTSKIDVQRIIAEGLEYARKEG</sequence>
<dbReference type="HAMAP" id="MF_00425">
    <property type="entry name" value="NqrA"/>
    <property type="match status" value="1"/>
</dbReference>
<keyword evidence="5 8" id="KW-0406">Ion transport</keyword>
<accession>A0ABP8KCK7</accession>
<dbReference type="NCBIfam" id="NF003761">
    <property type="entry name" value="PRK05352.1-4"/>
    <property type="match status" value="1"/>
</dbReference>
<evidence type="ECO:0000256" key="2">
    <source>
        <dbReference type="ARBA" id="ARBA00022967"/>
    </source>
</evidence>
<keyword evidence="13" id="KW-1185">Reference proteome</keyword>
<name>A0ABP8KCK7_9BACT</name>
<keyword evidence="7 8" id="KW-0739">Sodium transport</keyword>
<proteinExistence type="inferred from homology"/>